<keyword evidence="5" id="KW-0479">Metal-binding</keyword>
<dbReference type="Gene3D" id="1.10.3090.10">
    <property type="entry name" value="cca-adding enzyme, domain 2"/>
    <property type="match status" value="1"/>
</dbReference>
<reference evidence="15 16" key="1">
    <citation type="submission" date="2018-04" db="EMBL/GenBank/DDBJ databases">
        <title>Genomic Encyclopedia of Type Strains, Phase IV (KMG-IV): sequencing the most valuable type-strain genomes for metagenomic binning, comparative biology and taxonomic classification.</title>
        <authorList>
            <person name="Goeker M."/>
        </authorList>
    </citation>
    <scope>NUCLEOTIDE SEQUENCE [LARGE SCALE GENOMIC DNA]</scope>
    <source>
        <strain evidence="15 16">DSM 14823</strain>
    </source>
</reference>
<dbReference type="GO" id="GO:0008033">
    <property type="term" value="P:tRNA processing"/>
    <property type="evidence" value="ECO:0007669"/>
    <property type="project" value="UniProtKB-KW"/>
</dbReference>
<keyword evidence="7" id="KW-0692">RNA repair</keyword>
<keyword evidence="2 11" id="KW-0808">Transferase</keyword>
<dbReference type="Pfam" id="PF12627">
    <property type="entry name" value="PolyA_pol_RNAbd"/>
    <property type="match status" value="1"/>
</dbReference>
<evidence type="ECO:0000256" key="5">
    <source>
        <dbReference type="ARBA" id="ARBA00022723"/>
    </source>
</evidence>
<keyword evidence="9" id="KW-0460">Magnesium</keyword>
<dbReference type="Pfam" id="PF01966">
    <property type="entry name" value="HD"/>
    <property type="match status" value="1"/>
</dbReference>
<organism evidence="15 16">
    <name type="scientific">Victivallis vadensis</name>
    <dbReference type="NCBI Taxonomy" id="172901"/>
    <lineage>
        <taxon>Bacteria</taxon>
        <taxon>Pseudomonadati</taxon>
        <taxon>Lentisphaerota</taxon>
        <taxon>Lentisphaeria</taxon>
        <taxon>Victivallales</taxon>
        <taxon>Victivallaceae</taxon>
        <taxon>Victivallis</taxon>
    </lineage>
</organism>
<protein>
    <submittedName>
        <fullName evidence="15">Poly(A) polymerase</fullName>
    </submittedName>
</protein>
<keyword evidence="8" id="KW-0067">ATP-binding</keyword>
<evidence type="ECO:0000313" key="16">
    <source>
        <dbReference type="Proteomes" id="UP000245959"/>
    </source>
</evidence>
<keyword evidence="3" id="KW-0819">tRNA processing</keyword>
<dbReference type="GO" id="GO:0005524">
    <property type="term" value="F:ATP binding"/>
    <property type="evidence" value="ECO:0007669"/>
    <property type="project" value="UniProtKB-KW"/>
</dbReference>
<dbReference type="InterPro" id="IPR043519">
    <property type="entry name" value="NT_sf"/>
</dbReference>
<evidence type="ECO:0000256" key="4">
    <source>
        <dbReference type="ARBA" id="ARBA00022695"/>
    </source>
</evidence>
<feature type="domain" description="HD" evidence="13">
    <location>
        <begin position="259"/>
        <end position="346"/>
    </location>
</feature>
<dbReference type="InterPro" id="IPR050124">
    <property type="entry name" value="tRNA_CCA-adding_enzyme"/>
</dbReference>
<dbReference type="EMBL" id="QEKH01000018">
    <property type="protein sequence ID" value="PVY40039.1"/>
    <property type="molecule type" value="Genomic_DNA"/>
</dbReference>
<dbReference type="InterPro" id="IPR006674">
    <property type="entry name" value="HD_domain"/>
</dbReference>
<dbReference type="InterPro" id="IPR032828">
    <property type="entry name" value="PolyA_RNA-bd"/>
</dbReference>
<dbReference type="SUPFAM" id="SSF81301">
    <property type="entry name" value="Nucleotidyltransferase"/>
    <property type="match status" value="1"/>
</dbReference>
<dbReference type="RefSeq" id="WP_116884459.1">
    <property type="nucleotide sequence ID" value="NZ_JAXYZK010000064.1"/>
</dbReference>
<feature type="domain" description="tRNA nucleotidyltransferase/poly(A) polymerase RNA and SrmB- binding" evidence="14">
    <location>
        <begin position="181"/>
        <end position="241"/>
    </location>
</feature>
<keyword evidence="4" id="KW-0548">Nucleotidyltransferase</keyword>
<sequence length="447" mass="49621">MRRLKRKFELHEPGFNAAVSAALRLREHGFAAGLVGGSVRDLLLGKVPSDFDLVTSAKPEELAQLFADFRAVGASFGVSLIGVGGVSLEVATAREERNYLDGRHPELVRYTADLECDVQRRDFTINALWYDPAEGEVCDCVGGIDDLERGVVRTVGDAGRRFNEDYLRMLRAVRFAARLRFELFPETRRAIQALAPKAAGLAGERINAEVTRMLTGPDPARAVRMLFDTGLLAAVLPEVAALDGVEQPPEFHPEGDVLTHTLLMLSHMACADANLAWSVLLHDISKPEARTVGEDGRARFYAHESMGAELAGKILDRLHFSSADRDSITQAVRNHMRFASVRDMRAAKLRKLIADPNFPLELELHRLDCISCHGLMECFVFLLDRLAAEPEHRRLPEPWVRGRDLVAAGVKPGPRFKTVLEEVFELQLAGELSTPEEALETALERFR</sequence>
<gene>
    <name evidence="15" type="ORF">C8D82_11838</name>
</gene>
<evidence type="ECO:0000256" key="8">
    <source>
        <dbReference type="ARBA" id="ARBA00022840"/>
    </source>
</evidence>
<dbReference type="GO" id="GO:0016779">
    <property type="term" value="F:nucleotidyltransferase activity"/>
    <property type="evidence" value="ECO:0007669"/>
    <property type="project" value="UniProtKB-KW"/>
</dbReference>
<dbReference type="GO" id="GO:0003723">
    <property type="term" value="F:RNA binding"/>
    <property type="evidence" value="ECO:0007669"/>
    <property type="project" value="UniProtKB-KW"/>
</dbReference>
<keyword evidence="10 11" id="KW-0694">RNA-binding</keyword>
<evidence type="ECO:0000256" key="7">
    <source>
        <dbReference type="ARBA" id="ARBA00022800"/>
    </source>
</evidence>
<dbReference type="GO" id="GO:0042245">
    <property type="term" value="P:RNA repair"/>
    <property type="evidence" value="ECO:0007669"/>
    <property type="project" value="UniProtKB-KW"/>
</dbReference>
<comment type="similarity">
    <text evidence="11">Belongs to the tRNA nucleotidyltransferase/poly(A) polymerase family.</text>
</comment>
<dbReference type="AlphaFoldDB" id="A0A2U1AUC5"/>
<dbReference type="GO" id="GO:0046872">
    <property type="term" value="F:metal ion binding"/>
    <property type="evidence" value="ECO:0007669"/>
    <property type="project" value="UniProtKB-KW"/>
</dbReference>
<evidence type="ECO:0000256" key="2">
    <source>
        <dbReference type="ARBA" id="ARBA00022679"/>
    </source>
</evidence>
<dbReference type="CDD" id="cd05398">
    <property type="entry name" value="NT_ClassII-CCAase"/>
    <property type="match status" value="1"/>
</dbReference>
<comment type="cofactor">
    <cofactor evidence="1">
        <name>Mg(2+)</name>
        <dbReference type="ChEBI" id="CHEBI:18420"/>
    </cofactor>
</comment>
<accession>A0A2U1AUC5</accession>
<dbReference type="Gene3D" id="3.30.460.10">
    <property type="entry name" value="Beta Polymerase, domain 2"/>
    <property type="match status" value="1"/>
</dbReference>
<evidence type="ECO:0000256" key="10">
    <source>
        <dbReference type="ARBA" id="ARBA00022884"/>
    </source>
</evidence>
<evidence type="ECO:0000256" key="1">
    <source>
        <dbReference type="ARBA" id="ARBA00001946"/>
    </source>
</evidence>
<name>A0A2U1AUC5_9BACT</name>
<evidence type="ECO:0000259" key="13">
    <source>
        <dbReference type="Pfam" id="PF01966"/>
    </source>
</evidence>
<comment type="caution">
    <text evidence="15">The sequence shown here is derived from an EMBL/GenBank/DDBJ whole genome shotgun (WGS) entry which is preliminary data.</text>
</comment>
<feature type="domain" description="Poly A polymerase head" evidence="12">
    <location>
        <begin position="34"/>
        <end position="153"/>
    </location>
</feature>
<evidence type="ECO:0000313" key="15">
    <source>
        <dbReference type="EMBL" id="PVY40039.1"/>
    </source>
</evidence>
<dbReference type="SUPFAM" id="SSF81891">
    <property type="entry name" value="Poly A polymerase C-terminal region-like"/>
    <property type="match status" value="1"/>
</dbReference>
<dbReference type="PANTHER" id="PTHR47545">
    <property type="entry name" value="MULTIFUNCTIONAL CCA PROTEIN"/>
    <property type="match status" value="1"/>
</dbReference>
<keyword evidence="16" id="KW-1185">Reference proteome</keyword>
<proteinExistence type="inferred from homology"/>
<evidence type="ECO:0000256" key="9">
    <source>
        <dbReference type="ARBA" id="ARBA00022842"/>
    </source>
</evidence>
<evidence type="ECO:0000256" key="11">
    <source>
        <dbReference type="RuleBase" id="RU003953"/>
    </source>
</evidence>
<evidence type="ECO:0000259" key="14">
    <source>
        <dbReference type="Pfam" id="PF12627"/>
    </source>
</evidence>
<dbReference type="PANTHER" id="PTHR47545:SF1">
    <property type="entry name" value="MULTIFUNCTIONAL CCA PROTEIN"/>
    <property type="match status" value="1"/>
</dbReference>
<evidence type="ECO:0000259" key="12">
    <source>
        <dbReference type="Pfam" id="PF01743"/>
    </source>
</evidence>
<evidence type="ECO:0000256" key="3">
    <source>
        <dbReference type="ARBA" id="ARBA00022694"/>
    </source>
</evidence>
<dbReference type="Pfam" id="PF01743">
    <property type="entry name" value="PolyA_pol"/>
    <property type="match status" value="1"/>
</dbReference>
<dbReference type="Proteomes" id="UP000245959">
    <property type="component" value="Unassembled WGS sequence"/>
</dbReference>
<dbReference type="InterPro" id="IPR002646">
    <property type="entry name" value="PolA_pol_head_dom"/>
</dbReference>
<keyword evidence="6" id="KW-0547">Nucleotide-binding</keyword>
<dbReference type="GeneID" id="78295753"/>
<evidence type="ECO:0000256" key="6">
    <source>
        <dbReference type="ARBA" id="ARBA00022741"/>
    </source>
</evidence>